<sequence length="137" mass="14980">MACRASVDRTFLYRHRDLLGQVHAQAAEPPTVPGGRGPAVSRASLQADLLAADARTARLAARVRRLEQRLSEVPGDQVWRQVGIGGPEDTEQLKARITTLEQQIVDLELKLQDQGDELAAARAANRELMAQLNRPPG</sequence>
<dbReference type="Gene3D" id="1.10.287.1490">
    <property type="match status" value="1"/>
</dbReference>
<evidence type="ECO:0000313" key="2">
    <source>
        <dbReference type="EMBL" id="OXY86780.1"/>
    </source>
</evidence>
<name>A0A233RTQ6_STRDA</name>
<reference evidence="2 3" key="1">
    <citation type="submission" date="2016-07" db="EMBL/GenBank/DDBJ databases">
        <title>Draft genome of Streptomyces diastatochromogenes.</title>
        <authorList>
            <person name="Podduturi R."/>
            <person name="Lukassen M.B."/>
            <person name="Clausen N."/>
            <person name="Nielsen J.L."/>
            <person name="Jorgensen N.O."/>
        </authorList>
    </citation>
    <scope>NUCLEOTIDE SEQUENCE [LARGE SCALE GENOMIC DNA]</scope>
    <source>
        <strain evidence="2 3">DSM 40608</strain>
    </source>
</reference>
<protein>
    <submittedName>
        <fullName evidence="2">Uncharacterized protein</fullName>
    </submittedName>
</protein>
<proteinExistence type="predicted"/>
<dbReference type="AlphaFoldDB" id="A0A233RTQ6"/>
<organism evidence="2 3">
    <name type="scientific">Streptomyces diastatochromogenes</name>
    <dbReference type="NCBI Taxonomy" id="42236"/>
    <lineage>
        <taxon>Bacteria</taxon>
        <taxon>Bacillati</taxon>
        <taxon>Actinomycetota</taxon>
        <taxon>Actinomycetes</taxon>
        <taxon>Kitasatosporales</taxon>
        <taxon>Streptomycetaceae</taxon>
        <taxon>Streptomyces</taxon>
    </lineage>
</organism>
<gene>
    <name evidence="2" type="ORF">BEK98_44450</name>
</gene>
<keyword evidence="3" id="KW-1185">Reference proteome</keyword>
<dbReference type="EMBL" id="MCGQ01000089">
    <property type="protein sequence ID" value="OXY86780.1"/>
    <property type="molecule type" value="Genomic_DNA"/>
</dbReference>
<keyword evidence="1" id="KW-0175">Coiled coil</keyword>
<comment type="caution">
    <text evidence="2">The sequence shown here is derived from an EMBL/GenBank/DDBJ whole genome shotgun (WGS) entry which is preliminary data.</text>
</comment>
<feature type="coiled-coil region" evidence="1">
    <location>
        <begin position="90"/>
        <end position="131"/>
    </location>
</feature>
<evidence type="ECO:0000313" key="3">
    <source>
        <dbReference type="Proteomes" id="UP000215483"/>
    </source>
</evidence>
<dbReference type="Proteomes" id="UP000215483">
    <property type="component" value="Unassembled WGS sequence"/>
</dbReference>
<evidence type="ECO:0000256" key="1">
    <source>
        <dbReference type="SAM" id="Coils"/>
    </source>
</evidence>
<accession>A0A233RTQ6</accession>